<dbReference type="Proteomes" id="UP000652761">
    <property type="component" value="Unassembled WGS sequence"/>
</dbReference>
<organism evidence="1 2">
    <name type="scientific">Colocasia esculenta</name>
    <name type="common">Wild taro</name>
    <name type="synonym">Arum esculentum</name>
    <dbReference type="NCBI Taxonomy" id="4460"/>
    <lineage>
        <taxon>Eukaryota</taxon>
        <taxon>Viridiplantae</taxon>
        <taxon>Streptophyta</taxon>
        <taxon>Embryophyta</taxon>
        <taxon>Tracheophyta</taxon>
        <taxon>Spermatophyta</taxon>
        <taxon>Magnoliopsida</taxon>
        <taxon>Liliopsida</taxon>
        <taxon>Araceae</taxon>
        <taxon>Aroideae</taxon>
        <taxon>Colocasieae</taxon>
        <taxon>Colocasia</taxon>
    </lineage>
</organism>
<comment type="caution">
    <text evidence="1">The sequence shown here is derived from an EMBL/GenBank/DDBJ whole genome shotgun (WGS) entry which is preliminary data.</text>
</comment>
<proteinExistence type="predicted"/>
<sequence length="119" mass="13318">MILKGLKCRSQMKKSMSYFFSSLPPCISQTPEPPSTTSETLGVVPWEREGLFKGGATDSLMGTELVVPLKFPRDSVQFLSSLVLARNQDVQGLRNLHNSYTQLQWLAISGKLCKKPWLD</sequence>
<evidence type="ECO:0000313" key="1">
    <source>
        <dbReference type="EMBL" id="MQM03499.1"/>
    </source>
</evidence>
<dbReference type="EMBL" id="NMUH01003046">
    <property type="protein sequence ID" value="MQM03499.1"/>
    <property type="molecule type" value="Genomic_DNA"/>
</dbReference>
<name>A0A843W2N7_COLES</name>
<reference evidence="1" key="1">
    <citation type="submission" date="2017-07" db="EMBL/GenBank/DDBJ databases">
        <title>Taro Niue Genome Assembly and Annotation.</title>
        <authorList>
            <person name="Atibalentja N."/>
            <person name="Keating K."/>
            <person name="Fields C.J."/>
        </authorList>
    </citation>
    <scope>NUCLEOTIDE SEQUENCE</scope>
    <source>
        <strain evidence="1">Niue_2</strain>
        <tissue evidence="1">Leaf</tissue>
    </source>
</reference>
<accession>A0A843W2N7</accession>
<protein>
    <submittedName>
        <fullName evidence="1">Uncharacterized protein</fullName>
    </submittedName>
</protein>
<keyword evidence="2" id="KW-1185">Reference proteome</keyword>
<dbReference type="AlphaFoldDB" id="A0A843W2N7"/>
<evidence type="ECO:0000313" key="2">
    <source>
        <dbReference type="Proteomes" id="UP000652761"/>
    </source>
</evidence>
<gene>
    <name evidence="1" type="ORF">Taro_036285</name>
</gene>